<feature type="transmembrane region" description="Helical" evidence="1">
    <location>
        <begin position="20"/>
        <end position="38"/>
    </location>
</feature>
<keyword evidence="1" id="KW-1133">Transmembrane helix</keyword>
<evidence type="ECO:0000313" key="2">
    <source>
        <dbReference type="EMBL" id="DAD81594.1"/>
    </source>
</evidence>
<accession>A0A8S5MH68</accession>
<protein>
    <submittedName>
        <fullName evidence="2">Uncharacterized protein</fullName>
    </submittedName>
</protein>
<reference evidence="2" key="1">
    <citation type="journal article" date="2021" name="Proc. Natl. Acad. Sci. U.S.A.">
        <title>A Catalog of Tens of Thousands of Viruses from Human Metagenomes Reveals Hidden Associations with Chronic Diseases.</title>
        <authorList>
            <person name="Tisza M.J."/>
            <person name="Buck C.B."/>
        </authorList>
    </citation>
    <scope>NUCLEOTIDE SEQUENCE</scope>
    <source>
        <strain evidence="2">CtY8Y14</strain>
    </source>
</reference>
<organism evidence="2">
    <name type="scientific">virus sp. ctY8Y14</name>
    <dbReference type="NCBI Taxonomy" id="2826806"/>
    <lineage>
        <taxon>Viruses</taxon>
    </lineage>
</organism>
<dbReference type="EMBL" id="BK014904">
    <property type="protein sequence ID" value="DAD81594.1"/>
    <property type="molecule type" value="Genomic_DNA"/>
</dbReference>
<name>A0A8S5MH68_9VIRU</name>
<evidence type="ECO:0000256" key="1">
    <source>
        <dbReference type="SAM" id="Phobius"/>
    </source>
</evidence>
<keyword evidence="1" id="KW-0472">Membrane</keyword>
<proteinExistence type="predicted"/>
<sequence length="169" mass="20283">MWYDVDFTRWAVQLLPPILRSRVLVALLRIIIIPLAYLHRLFTDYRKKVAERLDITASVQDIERALNRRFFLRNRQIYIESEPDDRHPILFFRSEGQPSTFFNPRLTLWMDGEVPLRPNFTVHVPNFLATSLNAEEDRHKGRHLAEIIRIIEMYKPAGRRYAIIIYEYE</sequence>
<keyword evidence="1" id="KW-0812">Transmembrane</keyword>